<gene>
    <name evidence="33" type="primary">PIF1</name>
    <name evidence="37" type="ORF">RDB_LOCUS159035</name>
</gene>
<evidence type="ECO:0000256" key="15">
    <source>
        <dbReference type="ARBA" id="ARBA00022801"/>
    </source>
</evidence>
<keyword evidence="27" id="KW-0119">Carbohydrate metabolism</keyword>
<evidence type="ECO:0000256" key="33">
    <source>
        <dbReference type="HAMAP-Rule" id="MF_03176"/>
    </source>
</evidence>
<evidence type="ECO:0000256" key="1">
    <source>
        <dbReference type="ARBA" id="ARBA00001941"/>
    </source>
</evidence>
<keyword evidence="10" id="KW-0336">GPI-anchor</keyword>
<evidence type="ECO:0000256" key="17">
    <source>
        <dbReference type="ARBA" id="ARBA00022840"/>
    </source>
</evidence>
<dbReference type="GO" id="GO:0005739">
    <property type="term" value="C:mitochondrion"/>
    <property type="evidence" value="ECO:0007669"/>
    <property type="project" value="UniProtKB-SubCell"/>
</dbReference>
<dbReference type="Gene3D" id="3.40.50.300">
    <property type="entry name" value="P-loop containing nucleotide triphosphate hydrolases"/>
    <property type="match status" value="1"/>
</dbReference>
<keyword evidence="8" id="KW-0134">Cell wall</keyword>
<evidence type="ECO:0000256" key="27">
    <source>
        <dbReference type="ARBA" id="ARBA00023277"/>
    </source>
</evidence>
<keyword evidence="14 33" id="KW-0227">DNA damage</keyword>
<dbReference type="InterPro" id="IPR003593">
    <property type="entry name" value="AAA+_ATPase"/>
</dbReference>
<dbReference type="PROSITE" id="PS51677">
    <property type="entry name" value="NODB"/>
    <property type="match status" value="1"/>
</dbReference>
<comment type="caution">
    <text evidence="33">Lacks conserved residue(s) required for the propagation of feature annotation.</text>
</comment>
<comment type="similarity">
    <text evidence="33">Belongs to the helicase family. PIF1 subfamily.</text>
</comment>
<evidence type="ECO:0000256" key="23">
    <source>
        <dbReference type="ARBA" id="ARBA00023180"/>
    </source>
</evidence>
<dbReference type="SUPFAM" id="SSF88713">
    <property type="entry name" value="Glycoside hydrolase/deacetylase"/>
    <property type="match status" value="1"/>
</dbReference>
<dbReference type="SMART" id="SM00382">
    <property type="entry name" value="AAA"/>
    <property type="match status" value="1"/>
</dbReference>
<feature type="domain" description="NodB homology" evidence="36">
    <location>
        <begin position="216"/>
        <end position="409"/>
    </location>
</feature>
<dbReference type="GO" id="GO:0005730">
    <property type="term" value="C:nucleolus"/>
    <property type="evidence" value="ECO:0007669"/>
    <property type="project" value="UniProtKB-SubCell"/>
</dbReference>
<evidence type="ECO:0000256" key="4">
    <source>
        <dbReference type="ARBA" id="ARBA00004604"/>
    </source>
</evidence>
<evidence type="ECO:0000256" key="18">
    <source>
        <dbReference type="ARBA" id="ARBA00023024"/>
    </source>
</evidence>
<evidence type="ECO:0000256" key="19">
    <source>
        <dbReference type="ARBA" id="ARBA00023125"/>
    </source>
</evidence>
<dbReference type="PANTHER" id="PTHR47642:SF5">
    <property type="entry name" value="ATP-DEPENDENT DNA HELICASE"/>
    <property type="match status" value="1"/>
</dbReference>
<dbReference type="CDD" id="cd18037">
    <property type="entry name" value="DEXSc_Pif1_like"/>
    <property type="match status" value="1"/>
</dbReference>
<dbReference type="GO" id="GO:0043139">
    <property type="term" value="F:5'-3' DNA helicase activity"/>
    <property type="evidence" value="ECO:0007669"/>
    <property type="project" value="UniProtKB-UniRule"/>
</dbReference>
<dbReference type="GO" id="GO:0046872">
    <property type="term" value="F:metal ion binding"/>
    <property type="evidence" value="ECO:0007669"/>
    <property type="project" value="UniProtKB-KW"/>
</dbReference>
<comment type="catalytic activity">
    <reaction evidence="33">
        <text>ATP + H2O = ADP + phosphate + H(+)</text>
        <dbReference type="Rhea" id="RHEA:13065"/>
        <dbReference type="ChEBI" id="CHEBI:15377"/>
        <dbReference type="ChEBI" id="CHEBI:15378"/>
        <dbReference type="ChEBI" id="CHEBI:30616"/>
        <dbReference type="ChEBI" id="CHEBI:43474"/>
        <dbReference type="ChEBI" id="CHEBI:456216"/>
        <dbReference type="EC" id="5.6.2.3"/>
    </reaction>
</comment>
<evidence type="ECO:0000256" key="26">
    <source>
        <dbReference type="ARBA" id="ARBA00023242"/>
    </source>
</evidence>
<dbReference type="InterPro" id="IPR002509">
    <property type="entry name" value="NODB_dom"/>
</dbReference>
<comment type="subunit">
    <text evidence="33">Monomer.</text>
</comment>
<feature type="compositionally biased region" description="Basic and acidic residues" evidence="34">
    <location>
        <begin position="574"/>
        <end position="596"/>
    </location>
</feature>
<dbReference type="InterPro" id="IPR049163">
    <property type="entry name" value="Pif1-like_2B_dom"/>
</dbReference>
<keyword evidence="18" id="KW-0146">Chitin degradation</keyword>
<keyword evidence="7" id="KW-1003">Cell membrane</keyword>
<name>A0A8H3BRZ9_9AGAM</name>
<dbReference type="Pfam" id="PF21530">
    <property type="entry name" value="Pif1_2B_dom"/>
    <property type="match status" value="1"/>
</dbReference>
<dbReference type="CDD" id="cd18809">
    <property type="entry name" value="SF1_C_RecD"/>
    <property type="match status" value="1"/>
</dbReference>
<dbReference type="InterPro" id="IPR010285">
    <property type="entry name" value="DNA_helicase_pif1-like_DEAD"/>
</dbReference>
<dbReference type="AlphaFoldDB" id="A0A8H3BRZ9"/>
<keyword evidence="17 33" id="KW-0067">ATP-binding</keyword>
<feature type="region of interest" description="Disordered" evidence="34">
    <location>
        <begin position="516"/>
        <end position="536"/>
    </location>
</feature>
<evidence type="ECO:0000256" key="9">
    <source>
        <dbReference type="ARBA" id="ARBA00022525"/>
    </source>
</evidence>
<dbReference type="InterPro" id="IPR011330">
    <property type="entry name" value="Glyco_hydro/deAcase_b/a-brl"/>
</dbReference>
<evidence type="ECO:0000256" key="31">
    <source>
        <dbReference type="ARBA" id="ARBA00023326"/>
    </source>
</evidence>
<dbReference type="GO" id="GO:0004099">
    <property type="term" value="F:chitin deacetylase activity"/>
    <property type="evidence" value="ECO:0007669"/>
    <property type="project" value="UniProtKB-EC"/>
</dbReference>
<feature type="region of interest" description="Disordered" evidence="34">
    <location>
        <begin position="64"/>
        <end position="98"/>
    </location>
</feature>
<keyword evidence="19 33" id="KW-0238">DNA-binding</keyword>
<dbReference type="GO" id="GO:0006032">
    <property type="term" value="P:chitin catabolic process"/>
    <property type="evidence" value="ECO:0007669"/>
    <property type="project" value="UniProtKB-KW"/>
</dbReference>
<proteinExistence type="inferred from homology"/>
<evidence type="ECO:0000256" key="21">
    <source>
        <dbReference type="ARBA" id="ARBA00023136"/>
    </source>
</evidence>
<keyword evidence="28" id="KW-0170">Cobalt</keyword>
<dbReference type="GO" id="GO:0071555">
    <property type="term" value="P:cell wall organization"/>
    <property type="evidence" value="ECO:0007669"/>
    <property type="project" value="UniProtKB-KW"/>
</dbReference>
<protein>
    <recommendedName>
        <fullName evidence="33">ATP-dependent DNA helicase PIF1</fullName>
        <ecNumber evidence="33">5.6.2.3</ecNumber>
    </recommendedName>
    <alternativeName>
        <fullName evidence="33">DNA 5'-3' helicase PIF1</fullName>
    </alternativeName>
    <alternativeName>
        <fullName evidence="33">DNA repair and recombination helicase PIF1</fullName>
    </alternativeName>
</protein>
<keyword evidence="9" id="KW-0964">Secreted</keyword>
<accession>A0A8H3BRZ9</accession>
<dbReference type="FunFam" id="3.20.20.370:FF:000004">
    <property type="entry name" value="Related to Chitin deacetylase"/>
    <property type="match status" value="1"/>
</dbReference>
<evidence type="ECO:0000256" key="2">
    <source>
        <dbReference type="ARBA" id="ARBA00001946"/>
    </source>
</evidence>
<dbReference type="GO" id="GO:0006281">
    <property type="term" value="P:DNA repair"/>
    <property type="evidence" value="ECO:0007669"/>
    <property type="project" value="UniProtKB-UniRule"/>
</dbReference>
<dbReference type="GO" id="GO:0000272">
    <property type="term" value="P:polysaccharide catabolic process"/>
    <property type="evidence" value="ECO:0007669"/>
    <property type="project" value="UniProtKB-KW"/>
</dbReference>
<dbReference type="InterPro" id="IPR051055">
    <property type="entry name" value="PIF1_helicase"/>
</dbReference>
<evidence type="ECO:0000256" key="34">
    <source>
        <dbReference type="SAM" id="MobiDB-lite"/>
    </source>
</evidence>
<evidence type="ECO:0000256" key="6">
    <source>
        <dbReference type="ARBA" id="ARBA00010973"/>
    </source>
</evidence>
<dbReference type="Gene3D" id="3.20.20.370">
    <property type="entry name" value="Glycoside hydrolase/deacetylase"/>
    <property type="match status" value="1"/>
</dbReference>
<dbReference type="GO" id="GO:0006310">
    <property type="term" value="P:DNA recombination"/>
    <property type="evidence" value="ECO:0007669"/>
    <property type="project" value="UniProtKB-UniRule"/>
</dbReference>
<evidence type="ECO:0000256" key="8">
    <source>
        <dbReference type="ARBA" id="ARBA00022512"/>
    </source>
</evidence>
<keyword evidence="11" id="KW-0479">Metal-binding</keyword>
<dbReference type="GO" id="GO:0005886">
    <property type="term" value="C:plasma membrane"/>
    <property type="evidence" value="ECO:0007669"/>
    <property type="project" value="UniProtKB-SubCell"/>
</dbReference>
<keyword evidence="21" id="KW-0472">Membrane</keyword>
<keyword evidence="25 33" id="KW-0413">Isomerase</keyword>
<evidence type="ECO:0000313" key="37">
    <source>
        <dbReference type="EMBL" id="CAE6464060.1"/>
    </source>
</evidence>
<comment type="catalytic activity">
    <reaction evidence="32">
        <text>[(1-&gt;4)-N-acetyl-beta-D-glucosaminyl](n) + n H2O = chitosan + n acetate</text>
        <dbReference type="Rhea" id="RHEA:10464"/>
        <dbReference type="Rhea" id="RHEA-COMP:9593"/>
        <dbReference type="Rhea" id="RHEA-COMP:9597"/>
        <dbReference type="ChEBI" id="CHEBI:15377"/>
        <dbReference type="ChEBI" id="CHEBI:17029"/>
        <dbReference type="ChEBI" id="CHEBI:30089"/>
        <dbReference type="ChEBI" id="CHEBI:57704"/>
        <dbReference type="EC" id="3.5.1.41"/>
    </reaction>
    <physiologicalReaction direction="left-to-right" evidence="32">
        <dbReference type="Rhea" id="RHEA:10465"/>
    </physiologicalReaction>
</comment>
<keyword evidence="31" id="KW-0624">Polysaccharide degradation</keyword>
<keyword evidence="26 33" id="KW-0539">Nucleus</keyword>
<comment type="caution">
    <text evidence="37">The sequence shown here is derived from an EMBL/GenBank/DDBJ whole genome shotgun (WGS) entry which is preliminary data.</text>
</comment>
<dbReference type="HAMAP" id="MF_03176">
    <property type="entry name" value="PIF1"/>
    <property type="match status" value="1"/>
</dbReference>
<evidence type="ECO:0000256" key="32">
    <source>
        <dbReference type="ARBA" id="ARBA00048494"/>
    </source>
</evidence>
<evidence type="ECO:0000256" key="5">
    <source>
        <dbReference type="ARBA" id="ARBA00004609"/>
    </source>
</evidence>
<evidence type="ECO:0000259" key="36">
    <source>
        <dbReference type="PROSITE" id="PS51677"/>
    </source>
</evidence>
<evidence type="ECO:0000256" key="12">
    <source>
        <dbReference type="ARBA" id="ARBA00022729"/>
    </source>
</evidence>
<evidence type="ECO:0000256" key="3">
    <source>
        <dbReference type="ARBA" id="ARBA00004191"/>
    </source>
</evidence>
<dbReference type="PANTHER" id="PTHR47642">
    <property type="entry name" value="ATP-DEPENDENT DNA HELICASE"/>
    <property type="match status" value="1"/>
</dbReference>
<evidence type="ECO:0000256" key="13">
    <source>
        <dbReference type="ARBA" id="ARBA00022741"/>
    </source>
</evidence>
<dbReference type="GO" id="GO:0009272">
    <property type="term" value="P:fungal-type cell wall biogenesis"/>
    <property type="evidence" value="ECO:0007669"/>
    <property type="project" value="UniProtKB-ARBA"/>
</dbReference>
<keyword evidence="20 33" id="KW-0496">Mitochondrion</keyword>
<dbReference type="GO" id="GO:0005524">
    <property type="term" value="F:ATP binding"/>
    <property type="evidence" value="ECO:0007669"/>
    <property type="project" value="UniProtKB-UniRule"/>
</dbReference>
<feature type="chain" id="PRO_5034134293" description="ATP-dependent DNA helicase PIF1" evidence="35">
    <location>
        <begin position="23"/>
        <end position="1052"/>
    </location>
</feature>
<keyword evidence="16 33" id="KW-0347">Helicase</keyword>
<evidence type="ECO:0000256" key="14">
    <source>
        <dbReference type="ARBA" id="ARBA00022763"/>
    </source>
</evidence>
<dbReference type="EC" id="5.6.2.3" evidence="33"/>
<dbReference type="InterPro" id="IPR027417">
    <property type="entry name" value="P-loop_NTPase"/>
</dbReference>
<evidence type="ECO:0000256" key="11">
    <source>
        <dbReference type="ARBA" id="ARBA00022723"/>
    </source>
</evidence>
<evidence type="ECO:0000256" key="35">
    <source>
        <dbReference type="SAM" id="SignalP"/>
    </source>
</evidence>
<feature type="region of interest" description="Disordered" evidence="34">
    <location>
        <begin position="553"/>
        <end position="603"/>
    </location>
</feature>
<keyword evidence="15 33" id="KW-0378">Hydrolase</keyword>
<comment type="cofactor">
    <cofactor evidence="1">
        <name>Co(2+)</name>
        <dbReference type="ChEBI" id="CHEBI:48828"/>
    </cofactor>
</comment>
<comment type="similarity">
    <text evidence="6">Belongs to the polysaccharide deacetylase family.</text>
</comment>
<evidence type="ECO:0000256" key="10">
    <source>
        <dbReference type="ARBA" id="ARBA00022622"/>
    </source>
</evidence>
<keyword evidence="22 33" id="KW-0233">DNA recombination</keyword>
<dbReference type="EMBL" id="CAJMWW010000296">
    <property type="protein sequence ID" value="CAE6464060.1"/>
    <property type="molecule type" value="Genomic_DNA"/>
</dbReference>
<dbReference type="GO" id="GO:0000723">
    <property type="term" value="P:telomere maintenance"/>
    <property type="evidence" value="ECO:0007669"/>
    <property type="project" value="InterPro"/>
</dbReference>
<evidence type="ECO:0000256" key="22">
    <source>
        <dbReference type="ARBA" id="ARBA00023172"/>
    </source>
</evidence>
<comment type="function">
    <text evidence="33">DNA-dependent ATPase and 5'-3' DNA helicase required for the maintenance of both mitochondrial and nuclear genome stability.</text>
</comment>
<evidence type="ECO:0000256" key="7">
    <source>
        <dbReference type="ARBA" id="ARBA00022475"/>
    </source>
</evidence>
<dbReference type="Pfam" id="PF01522">
    <property type="entry name" value="Polysacc_deac_1"/>
    <property type="match status" value="1"/>
</dbReference>
<feature type="binding site" evidence="33">
    <location>
        <begin position="646"/>
        <end position="653"/>
    </location>
    <ligand>
        <name>ATP</name>
        <dbReference type="ChEBI" id="CHEBI:30616"/>
    </ligand>
</feature>
<keyword evidence="23" id="KW-0325">Glycoprotein</keyword>
<feature type="signal peptide" evidence="35">
    <location>
        <begin position="1"/>
        <end position="22"/>
    </location>
</feature>
<reference evidence="37" key="1">
    <citation type="submission" date="2021-01" db="EMBL/GenBank/DDBJ databases">
        <authorList>
            <person name="Kaushik A."/>
        </authorList>
    </citation>
    <scope>NUCLEOTIDE SEQUENCE</scope>
    <source>
        <strain evidence="37">AG3-T5</strain>
    </source>
</reference>
<keyword evidence="29" id="KW-0449">Lipoprotein</keyword>
<keyword evidence="24 33" id="KW-0234">DNA repair</keyword>
<dbReference type="FunFam" id="3.40.50.300:FF:001226">
    <property type="entry name" value="ATP-dependent DNA helicase PIF1"/>
    <property type="match status" value="1"/>
</dbReference>
<evidence type="ECO:0000256" key="16">
    <source>
        <dbReference type="ARBA" id="ARBA00022806"/>
    </source>
</evidence>
<evidence type="ECO:0000256" key="30">
    <source>
        <dbReference type="ARBA" id="ARBA00023316"/>
    </source>
</evidence>
<keyword evidence="30" id="KW-0961">Cell wall biogenesis/degradation</keyword>
<feature type="region of interest" description="Disordered" evidence="34">
    <location>
        <begin position="470"/>
        <end position="501"/>
    </location>
</feature>
<feature type="compositionally biased region" description="Low complexity" evidence="34">
    <location>
        <begin position="64"/>
        <end position="85"/>
    </location>
</feature>
<dbReference type="Proteomes" id="UP000663841">
    <property type="component" value="Unassembled WGS sequence"/>
</dbReference>
<dbReference type="Pfam" id="PF05970">
    <property type="entry name" value="PIF1"/>
    <property type="match status" value="1"/>
</dbReference>
<keyword evidence="13 33" id="KW-0547">Nucleotide-binding</keyword>
<dbReference type="GO" id="GO:0003697">
    <property type="term" value="F:single-stranded DNA binding"/>
    <property type="evidence" value="ECO:0007669"/>
    <property type="project" value="UniProtKB-ARBA"/>
</dbReference>
<evidence type="ECO:0000313" key="38">
    <source>
        <dbReference type="Proteomes" id="UP000663841"/>
    </source>
</evidence>
<evidence type="ECO:0000256" key="25">
    <source>
        <dbReference type="ARBA" id="ARBA00023235"/>
    </source>
</evidence>
<evidence type="ECO:0000256" key="24">
    <source>
        <dbReference type="ARBA" id="ARBA00023204"/>
    </source>
</evidence>
<dbReference type="SUPFAM" id="SSF52540">
    <property type="entry name" value="P-loop containing nucleoside triphosphate hydrolases"/>
    <property type="match status" value="2"/>
</dbReference>
<keyword evidence="12 35" id="KW-0732">Signal</keyword>
<evidence type="ECO:0000256" key="29">
    <source>
        <dbReference type="ARBA" id="ARBA00023288"/>
    </source>
</evidence>
<feature type="compositionally biased region" description="Low complexity" evidence="34">
    <location>
        <begin position="477"/>
        <end position="495"/>
    </location>
</feature>
<dbReference type="InterPro" id="IPR048293">
    <property type="entry name" value="PIF1_RRM3_pfh1"/>
</dbReference>
<organism evidence="37 38">
    <name type="scientific">Rhizoctonia solani</name>
    <dbReference type="NCBI Taxonomy" id="456999"/>
    <lineage>
        <taxon>Eukaryota</taxon>
        <taxon>Fungi</taxon>
        <taxon>Dikarya</taxon>
        <taxon>Basidiomycota</taxon>
        <taxon>Agaricomycotina</taxon>
        <taxon>Agaricomycetes</taxon>
        <taxon>Cantharellales</taxon>
        <taxon>Ceratobasidiaceae</taxon>
        <taxon>Rhizoctonia</taxon>
    </lineage>
</organism>
<feature type="compositionally biased region" description="Low complexity" evidence="34">
    <location>
        <begin position="553"/>
        <end position="567"/>
    </location>
</feature>
<comment type="subcellular location">
    <subcellularLocation>
        <location evidence="5">Cell membrane</location>
        <topology evidence="5">Lipid-anchor</topology>
        <topology evidence="5">GPI-anchor</topology>
    </subcellularLocation>
    <subcellularLocation>
        <location evidence="4">Nucleus</location>
        <location evidence="4">Nucleolus</location>
    </subcellularLocation>
    <subcellularLocation>
        <location evidence="33">Nucleus</location>
    </subcellularLocation>
    <subcellularLocation>
        <location evidence="33">Mitochondrion</location>
    </subcellularLocation>
    <subcellularLocation>
        <location evidence="3">Secreted</location>
        <location evidence="3">Cell wall</location>
    </subcellularLocation>
</comment>
<comment type="cofactor">
    <cofactor evidence="2 33">
        <name>Mg(2+)</name>
        <dbReference type="ChEBI" id="CHEBI:18420"/>
    </cofactor>
</comment>
<dbReference type="GO" id="GO:0098552">
    <property type="term" value="C:side of membrane"/>
    <property type="evidence" value="ECO:0007669"/>
    <property type="project" value="UniProtKB-KW"/>
</dbReference>
<sequence>MRYSLIASTAAAVLSCSQVVLARNSAHEAYLQRRQAALSSTVSASSTSHTGTTTVASSVAHASGASSSASSSSASAAPSVSRAPTPHLIATDPSIPPLEQITMGGPVQSPVSLTTTYSAGATPPLKGARPLPTRTIVVSRYPPIDKVPAIDSPEVQEWIAEVKARNPNIPLISQTKDGSCVGDPELAKQGSESGNCWWTCGGCTRPTDITVCPDKMSWGLTYDDGPSPYTPKLLHYLDQYNTSATFYVVGSRVISRPEIVQYEYMKGHEVSVHTWSHHPLTTLSNEQIIAELGWTRKAIRDVTGVTPLTMRPPYGDIDDRVRAISMAMDLTPVIWTGVGKDEFDTSDWRIPGGTSNGTYSYAAFNKILEKATTLDTGFIVLQHDLYQETVDLAVGYILPDAMSHQPKFSLSSVSQCLHQPLEDAYVETNTNETIRTTAAGGIGLKNSGVRTSASVGRDWDGEPPAAVAETTVKRSEATSTTVVAASSQASTSGAAPRPGGKSRLATIMAALQASENNKASGKMTPSFTVPSATSMSQESTATWVDSVSGLGLSSTQTSMTTTQNSLSGSGASKRSRDSTEEAEETAKKQRSSREKGGTGMQTNLTVMEKAVVGSATGSEKLVITLSYEQSQILDIVKKGSNVFFTGSAGTGKSVLLREIIKALRKKHGKAQDAVAITASTGIAACNIGGVTLHSFGGIGIGEGSPENLAMKVRKNKNALSRWLRCKVLIIDEVSMLDGDLFDRLARVACIVRKSPKPFGGIQLIVTGDFFQLPPVVKGGQPKFAFEAEKWSECVERTFNLSKVFRQKDPRFVDMLNEMRFGRLTPASTRTFYELSRPIPDDGIQATELFPRREDVDRSNSLRMAALPGKEQTFTARDAGTITDPVQRDKMLQNFMAPKEIALKVDAQVMLLKNIDETLVNGSVGRVIGFYDATEVDVGEKGELIHIYAPEERKKLAKKQKEVPHGLAKYPLVEFRVPRGTRKLLVMPDAFKVELPNGEVQVSRTQLPLILSWAMSIHKSQGQTLDRVKVDCGRIFEKGQAQVKYHRFNFIWS</sequence>
<evidence type="ECO:0000256" key="28">
    <source>
        <dbReference type="ARBA" id="ARBA00023285"/>
    </source>
</evidence>
<dbReference type="PROSITE" id="PS51257">
    <property type="entry name" value="PROKAR_LIPOPROTEIN"/>
    <property type="match status" value="1"/>
</dbReference>
<evidence type="ECO:0000256" key="20">
    <source>
        <dbReference type="ARBA" id="ARBA00023128"/>
    </source>
</evidence>